<evidence type="ECO:0000256" key="1">
    <source>
        <dbReference type="PROSITE-ProRule" id="PRU00409"/>
    </source>
</evidence>
<dbReference type="RefSeq" id="WP_301217278.1">
    <property type="nucleotide sequence ID" value="NZ_JAROCB010000002.1"/>
</dbReference>
<dbReference type="Pfam" id="PF18604">
    <property type="entry name" value="PreAtp-grasp"/>
    <property type="match status" value="1"/>
</dbReference>
<dbReference type="Proteomes" id="UP001174210">
    <property type="component" value="Unassembled WGS sequence"/>
</dbReference>
<dbReference type="SUPFAM" id="SSF56059">
    <property type="entry name" value="Glutathione synthetase ATP-binding domain-like"/>
    <property type="match status" value="1"/>
</dbReference>
<gene>
    <name evidence="3" type="ORF">P5G59_06925</name>
</gene>
<proteinExistence type="predicted"/>
<evidence type="ECO:0000313" key="4">
    <source>
        <dbReference type="Proteomes" id="UP001174210"/>
    </source>
</evidence>
<protein>
    <recommendedName>
        <fullName evidence="2">ATP-grasp domain-containing protein</fullName>
    </recommendedName>
</protein>
<keyword evidence="1" id="KW-0547">Nucleotide-binding</keyword>
<dbReference type="EMBL" id="JAROCB010000002">
    <property type="protein sequence ID" value="MDN4596865.1"/>
    <property type="molecule type" value="Genomic_DNA"/>
</dbReference>
<comment type="caution">
    <text evidence="3">The sequence shown here is derived from an EMBL/GenBank/DDBJ whole genome shotgun (WGS) entry which is preliminary data.</text>
</comment>
<sequence length="437" mass="48284">MRLLIANDMDDAIVHKVDVRSWAQRVMWLVQDGDAVILMDEPDEDFVRYVADVKGIDRSTLRFLVLPGAGRFNRRMFDHELLLDAGFISTVRELGHVDDVVALWNSPFVVQFLCELGLSHLWESHRVYAQDAVESFNNKGQFRIFASAAGVPIPDGFTCRTVDEALFHSRRLFARYPALMVKRAHGGGGSGNLLLTSQPSVQGTRSGNSRRAVVHSQEDLADFWVDQWDWASSNGRYPVVVERYIDQADTLYVEYFLDETGIGAGASGELHFVDGSLAREVVPTRAVDPSSELLAAAGRLATVYHRLGCRGYLSADAIAKQNGYFAFTEVNHRFTGSTHLYTVLRKLPKVKEGDLSVTQLTSPSAWGVRTVAALREALETANVTYWSDATTAVVPITPPIGEKGVLILAVIHPPGHDVQEVLNKVAESLMASNSRSQ</sequence>
<dbReference type="Gene3D" id="3.30.470.20">
    <property type="entry name" value="ATP-grasp fold, B domain"/>
    <property type="match status" value="1"/>
</dbReference>
<keyword evidence="4" id="KW-1185">Reference proteome</keyword>
<accession>A0ABT8IVP7</accession>
<dbReference type="InterPro" id="IPR040754">
    <property type="entry name" value="PreAtp-grasp"/>
</dbReference>
<organism evidence="3 4">
    <name type="scientific">Leifsonia virtsii</name>
    <dbReference type="NCBI Taxonomy" id="3035915"/>
    <lineage>
        <taxon>Bacteria</taxon>
        <taxon>Bacillati</taxon>
        <taxon>Actinomycetota</taxon>
        <taxon>Actinomycetes</taxon>
        <taxon>Micrococcales</taxon>
        <taxon>Microbacteriaceae</taxon>
        <taxon>Leifsonia</taxon>
    </lineage>
</organism>
<dbReference type="PROSITE" id="PS50975">
    <property type="entry name" value="ATP_GRASP"/>
    <property type="match status" value="1"/>
</dbReference>
<evidence type="ECO:0000313" key="3">
    <source>
        <dbReference type="EMBL" id="MDN4596865.1"/>
    </source>
</evidence>
<keyword evidence="1" id="KW-0067">ATP-binding</keyword>
<reference evidence="3" key="1">
    <citation type="submission" date="2023-03" db="EMBL/GenBank/DDBJ databases">
        <title>MT1 and MT2 Draft Genomes of Novel Species.</title>
        <authorList>
            <person name="Venkateswaran K."/>
        </authorList>
    </citation>
    <scope>NUCLEOTIDE SEQUENCE</scope>
    <source>
        <strain evidence="3">F6_8S_P_1A</strain>
    </source>
</reference>
<dbReference type="InterPro" id="IPR011761">
    <property type="entry name" value="ATP-grasp"/>
</dbReference>
<feature type="domain" description="ATP-grasp" evidence="2">
    <location>
        <begin position="143"/>
        <end position="361"/>
    </location>
</feature>
<name>A0ABT8IVP7_9MICO</name>
<evidence type="ECO:0000259" key="2">
    <source>
        <dbReference type="PROSITE" id="PS50975"/>
    </source>
</evidence>